<feature type="compositionally biased region" description="Low complexity" evidence="1">
    <location>
        <begin position="22"/>
        <end position="33"/>
    </location>
</feature>
<organism evidence="2 3">
    <name type="scientific">Lithospermum erythrorhizon</name>
    <name type="common">Purple gromwell</name>
    <name type="synonym">Lithospermum officinale var. erythrorhizon</name>
    <dbReference type="NCBI Taxonomy" id="34254"/>
    <lineage>
        <taxon>Eukaryota</taxon>
        <taxon>Viridiplantae</taxon>
        <taxon>Streptophyta</taxon>
        <taxon>Embryophyta</taxon>
        <taxon>Tracheophyta</taxon>
        <taxon>Spermatophyta</taxon>
        <taxon>Magnoliopsida</taxon>
        <taxon>eudicotyledons</taxon>
        <taxon>Gunneridae</taxon>
        <taxon>Pentapetalae</taxon>
        <taxon>asterids</taxon>
        <taxon>lamiids</taxon>
        <taxon>Boraginales</taxon>
        <taxon>Boraginaceae</taxon>
        <taxon>Boraginoideae</taxon>
        <taxon>Lithospermeae</taxon>
        <taxon>Lithospermum</taxon>
    </lineage>
</organism>
<sequence length="153" mass="17095">MSPVYPKRGYTRAHHHHRDYNSPTSTSPSWSLSRDNRHRSAYKGKAPARSPPGNNRQGATLNMQTEDNPQPRGIGNVGGSTRGPAKHNMLLPFSYLLRHESMTKGFRMLKLGTFDGMGDPTNHIKAYDSQLSFWAREDYVYAIAFPGSLAGPH</sequence>
<proteinExistence type="predicted"/>
<name>A0AAV3QJ35_LITER</name>
<protein>
    <submittedName>
        <fullName evidence="2">Uncharacterized protein</fullName>
    </submittedName>
</protein>
<accession>A0AAV3QJ35</accession>
<evidence type="ECO:0000256" key="1">
    <source>
        <dbReference type="SAM" id="MobiDB-lite"/>
    </source>
</evidence>
<feature type="compositionally biased region" description="Polar residues" evidence="1">
    <location>
        <begin position="52"/>
        <end position="68"/>
    </location>
</feature>
<feature type="region of interest" description="Disordered" evidence="1">
    <location>
        <begin position="1"/>
        <end position="85"/>
    </location>
</feature>
<gene>
    <name evidence="2" type="ORF">LIER_19017</name>
</gene>
<evidence type="ECO:0000313" key="2">
    <source>
        <dbReference type="EMBL" id="GAA0163052.1"/>
    </source>
</evidence>
<keyword evidence="3" id="KW-1185">Reference proteome</keyword>
<evidence type="ECO:0000313" key="3">
    <source>
        <dbReference type="Proteomes" id="UP001454036"/>
    </source>
</evidence>
<reference evidence="2 3" key="1">
    <citation type="submission" date="2024-01" db="EMBL/GenBank/DDBJ databases">
        <title>The complete chloroplast genome sequence of Lithospermum erythrorhizon: insights into the phylogenetic relationship among Boraginaceae species and the maternal lineages of purple gromwells.</title>
        <authorList>
            <person name="Okada T."/>
            <person name="Watanabe K."/>
        </authorList>
    </citation>
    <scope>NUCLEOTIDE SEQUENCE [LARGE SCALE GENOMIC DNA]</scope>
</reference>
<comment type="caution">
    <text evidence="2">The sequence shown here is derived from an EMBL/GenBank/DDBJ whole genome shotgun (WGS) entry which is preliminary data.</text>
</comment>
<dbReference type="AlphaFoldDB" id="A0AAV3QJ35"/>
<feature type="compositionally biased region" description="Basic residues" evidence="1">
    <location>
        <begin position="9"/>
        <end position="18"/>
    </location>
</feature>
<dbReference type="EMBL" id="BAABME010004641">
    <property type="protein sequence ID" value="GAA0163052.1"/>
    <property type="molecule type" value="Genomic_DNA"/>
</dbReference>
<dbReference type="Proteomes" id="UP001454036">
    <property type="component" value="Unassembled WGS sequence"/>
</dbReference>